<dbReference type="Pfam" id="PF13411">
    <property type="entry name" value="MerR_1"/>
    <property type="match status" value="1"/>
</dbReference>
<accession>A0AAJ2C157</accession>
<sequence length="133" mass="14662">MWIAEFARRAGVKQTTIRHYLREGLLSPRPGLAGGSRPYLEFTESDLRLLSAIQAGQALGLSLPEIKLLIGERRAASGQARMLKALTAQRDKLRSRALELQAMLTFLDRKIAWLETGAKGPPPSHAGDRTTTK</sequence>
<dbReference type="InterPro" id="IPR009061">
    <property type="entry name" value="DNA-bd_dom_put_sf"/>
</dbReference>
<evidence type="ECO:0000313" key="7">
    <source>
        <dbReference type="EMBL" id="MDR6837765.1"/>
    </source>
</evidence>
<keyword evidence="2" id="KW-0805">Transcription regulation</keyword>
<dbReference type="GO" id="GO:0003677">
    <property type="term" value="F:DNA binding"/>
    <property type="evidence" value="ECO:0007669"/>
    <property type="project" value="UniProtKB-KW"/>
</dbReference>
<dbReference type="SMART" id="SM00422">
    <property type="entry name" value="HTH_MERR"/>
    <property type="match status" value="1"/>
</dbReference>
<name>A0AAJ2C157_ACIDE</name>
<organism evidence="6 9">
    <name type="scientific">Acidovorax delafieldii</name>
    <name type="common">Pseudomonas delafieldii</name>
    <dbReference type="NCBI Taxonomy" id="47920"/>
    <lineage>
        <taxon>Bacteria</taxon>
        <taxon>Pseudomonadati</taxon>
        <taxon>Pseudomonadota</taxon>
        <taxon>Betaproteobacteria</taxon>
        <taxon>Burkholderiales</taxon>
        <taxon>Comamonadaceae</taxon>
        <taxon>Acidovorax</taxon>
    </lineage>
</organism>
<dbReference type="PROSITE" id="PS50937">
    <property type="entry name" value="HTH_MERR_2"/>
    <property type="match status" value="1"/>
</dbReference>
<protein>
    <submittedName>
        <fullName evidence="6">DNA-binding transcriptional MerR regulator</fullName>
    </submittedName>
</protein>
<dbReference type="InterPro" id="IPR047057">
    <property type="entry name" value="MerR_fam"/>
</dbReference>
<dbReference type="SUPFAM" id="SSF46955">
    <property type="entry name" value="Putative DNA-binding domain"/>
    <property type="match status" value="1"/>
</dbReference>
<keyword evidence="3 6" id="KW-0238">DNA-binding</keyword>
<proteinExistence type="predicted"/>
<keyword evidence="4" id="KW-0804">Transcription</keyword>
<evidence type="ECO:0000313" key="8">
    <source>
        <dbReference type="Proteomes" id="UP001249076"/>
    </source>
</evidence>
<dbReference type="InterPro" id="IPR000551">
    <property type="entry name" value="MerR-type_HTH_dom"/>
</dbReference>
<keyword evidence="1" id="KW-0678">Repressor</keyword>
<evidence type="ECO:0000256" key="1">
    <source>
        <dbReference type="ARBA" id="ARBA00022491"/>
    </source>
</evidence>
<dbReference type="PANTHER" id="PTHR30204:SF69">
    <property type="entry name" value="MERR-FAMILY TRANSCRIPTIONAL REGULATOR"/>
    <property type="match status" value="1"/>
</dbReference>
<dbReference type="EMBL" id="JAVDTL010000005">
    <property type="protein sequence ID" value="MDR6768205.1"/>
    <property type="molecule type" value="Genomic_DNA"/>
</dbReference>
<comment type="caution">
    <text evidence="6">The sequence shown here is derived from an EMBL/GenBank/DDBJ whole genome shotgun (WGS) entry which is preliminary data.</text>
</comment>
<gene>
    <name evidence="6" type="ORF">J2W88_003507</name>
    <name evidence="7" type="ORF">J2W93_002603</name>
</gene>
<dbReference type="EMBL" id="JAVDTS010000003">
    <property type="protein sequence ID" value="MDR6837765.1"/>
    <property type="molecule type" value="Genomic_DNA"/>
</dbReference>
<evidence type="ECO:0000313" key="9">
    <source>
        <dbReference type="Proteomes" id="UP001253458"/>
    </source>
</evidence>
<keyword evidence="8" id="KW-1185">Reference proteome</keyword>
<feature type="domain" description="HTH merR-type" evidence="5">
    <location>
        <begin position="1"/>
        <end position="72"/>
    </location>
</feature>
<evidence type="ECO:0000256" key="2">
    <source>
        <dbReference type="ARBA" id="ARBA00023015"/>
    </source>
</evidence>
<evidence type="ECO:0000313" key="6">
    <source>
        <dbReference type="EMBL" id="MDR6768205.1"/>
    </source>
</evidence>
<evidence type="ECO:0000259" key="5">
    <source>
        <dbReference type="PROSITE" id="PS50937"/>
    </source>
</evidence>
<dbReference type="AlphaFoldDB" id="A0AAJ2C157"/>
<dbReference type="Gene3D" id="1.10.1660.10">
    <property type="match status" value="1"/>
</dbReference>
<dbReference type="Proteomes" id="UP001249076">
    <property type="component" value="Unassembled WGS sequence"/>
</dbReference>
<dbReference type="RefSeq" id="WP_209818046.1">
    <property type="nucleotide sequence ID" value="NZ_JAVDTL010000005.1"/>
</dbReference>
<evidence type="ECO:0000256" key="4">
    <source>
        <dbReference type="ARBA" id="ARBA00023163"/>
    </source>
</evidence>
<dbReference type="Proteomes" id="UP001253458">
    <property type="component" value="Unassembled WGS sequence"/>
</dbReference>
<reference evidence="6 8" key="1">
    <citation type="submission" date="2023-07" db="EMBL/GenBank/DDBJ databases">
        <title>Sorghum-associated microbial communities from plants grown in Nebraska, USA.</title>
        <authorList>
            <person name="Schachtman D."/>
        </authorList>
    </citation>
    <scope>NUCLEOTIDE SEQUENCE</scope>
    <source>
        <strain evidence="7 8">BE105</strain>
        <strain evidence="6">BE69</strain>
    </source>
</reference>
<dbReference type="PANTHER" id="PTHR30204">
    <property type="entry name" value="REDOX-CYCLING DRUG-SENSING TRANSCRIPTIONAL ACTIVATOR SOXR"/>
    <property type="match status" value="1"/>
</dbReference>
<dbReference type="GO" id="GO:0003700">
    <property type="term" value="F:DNA-binding transcription factor activity"/>
    <property type="evidence" value="ECO:0007669"/>
    <property type="project" value="InterPro"/>
</dbReference>
<evidence type="ECO:0000256" key="3">
    <source>
        <dbReference type="ARBA" id="ARBA00023125"/>
    </source>
</evidence>